<name>A0ABX8D636_9CELL</name>
<feature type="transmembrane region" description="Helical" evidence="2">
    <location>
        <begin position="247"/>
        <end position="269"/>
    </location>
</feature>
<reference evidence="4 5" key="1">
    <citation type="submission" date="2021-05" db="EMBL/GenBank/DDBJ databases">
        <title>Novel species in genus Cellulomonas.</title>
        <authorList>
            <person name="Zhang G."/>
        </authorList>
    </citation>
    <scope>NUCLEOTIDE SEQUENCE [LARGE SCALE GENOMIC DNA]</scope>
    <source>
        <strain evidence="5">zg-ZUI222</strain>
    </source>
</reference>
<sequence length="501" mass="48775">MTSDDRAHEPAEGTDAPSVPEPPTAEGTGSVPSGPGTPAPDGAAPHDSTAWGTSSSPVYGAGAAPGAGDTQPISTALNDTQPLTWSQPTPPSVVPRTATPTPPAVPTPAPAAPGTDAGTDATDPWAVRRDVTAGDAVPAASAAAPSPYGGAPAAPYGSPAPYSAAPSPGATAPGTPPPPAASGTPAPPYGTPPVQDPSAAAYGGVTYGAPGAPGYGPGYGPQGYPPPYPGAPVPTDGMAVASLVTSVGGLVVLCGLTGPVGLGLGIAALPRIRRSGARGRGMAIAGIVVGAIGTAVLVAVVAMVAAMVQWGQSQAEQVTDITGSTSELDRLLDDLASGSDSGSGSGSGSGSADDLDQLLGELGEQLEGLGEEPSYTLPDYALPQDVAVGTCWATAPGTFDLSDAVAVPCEQEHTTEVVARLEVTGTPAADGAPEDPVYVAASTQCADAVDALDPGLTDRGWADVWLPHPDQAVAGELVAYCVYEGLDAAGGSLVASSGTQP</sequence>
<accession>A0ABX8D636</accession>
<gene>
    <name evidence="4" type="ORF">KG103_02915</name>
</gene>
<feature type="compositionally biased region" description="Low complexity" evidence="1">
    <location>
        <begin position="112"/>
        <end position="125"/>
    </location>
</feature>
<feature type="compositionally biased region" description="Low complexity" evidence="1">
    <location>
        <begin position="27"/>
        <end position="45"/>
    </location>
</feature>
<keyword evidence="2" id="KW-0812">Transmembrane</keyword>
<protein>
    <submittedName>
        <fullName evidence="4">DUF4190 domain-containing protein</fullName>
    </submittedName>
</protein>
<dbReference type="EMBL" id="CP074405">
    <property type="protein sequence ID" value="QVI62903.1"/>
    <property type="molecule type" value="Genomic_DNA"/>
</dbReference>
<feature type="compositionally biased region" description="Basic and acidic residues" evidence="1">
    <location>
        <begin position="1"/>
        <end position="11"/>
    </location>
</feature>
<feature type="transmembrane region" description="Helical" evidence="2">
    <location>
        <begin position="281"/>
        <end position="308"/>
    </location>
</feature>
<keyword evidence="5" id="KW-1185">Reference proteome</keyword>
<keyword evidence="2" id="KW-1133">Transmembrane helix</keyword>
<feature type="compositionally biased region" description="Pro residues" evidence="1">
    <location>
        <begin position="174"/>
        <end position="195"/>
    </location>
</feature>
<organism evidence="4 5">
    <name type="scientific">Cellulomonas wangleii</name>
    <dbReference type="NCBI Taxonomy" id="2816956"/>
    <lineage>
        <taxon>Bacteria</taxon>
        <taxon>Bacillati</taxon>
        <taxon>Actinomycetota</taxon>
        <taxon>Actinomycetes</taxon>
        <taxon>Micrococcales</taxon>
        <taxon>Cellulomonadaceae</taxon>
        <taxon>Cellulomonas</taxon>
    </lineage>
</organism>
<dbReference type="InterPro" id="IPR025241">
    <property type="entry name" value="DUF4190"/>
</dbReference>
<dbReference type="RefSeq" id="WP_207340384.1">
    <property type="nucleotide sequence ID" value="NZ_CP074405.1"/>
</dbReference>
<proteinExistence type="predicted"/>
<feature type="compositionally biased region" description="Polar residues" evidence="1">
    <location>
        <begin position="71"/>
        <end position="87"/>
    </location>
</feature>
<feature type="compositionally biased region" description="Low complexity" evidence="1">
    <location>
        <begin position="160"/>
        <end position="173"/>
    </location>
</feature>
<feature type="region of interest" description="Disordered" evidence="1">
    <location>
        <begin position="1"/>
        <end position="133"/>
    </location>
</feature>
<evidence type="ECO:0000256" key="2">
    <source>
        <dbReference type="SAM" id="Phobius"/>
    </source>
</evidence>
<dbReference type="Proteomes" id="UP000677804">
    <property type="component" value="Chromosome"/>
</dbReference>
<evidence type="ECO:0000313" key="5">
    <source>
        <dbReference type="Proteomes" id="UP000677804"/>
    </source>
</evidence>
<evidence type="ECO:0000256" key="1">
    <source>
        <dbReference type="SAM" id="MobiDB-lite"/>
    </source>
</evidence>
<dbReference type="Pfam" id="PF13828">
    <property type="entry name" value="DUF4190"/>
    <property type="match status" value="1"/>
</dbReference>
<feature type="region of interest" description="Disordered" evidence="1">
    <location>
        <begin position="334"/>
        <end position="355"/>
    </location>
</feature>
<feature type="compositionally biased region" description="Pro residues" evidence="1">
    <location>
        <begin position="100"/>
        <end position="111"/>
    </location>
</feature>
<feature type="domain" description="DUF4190" evidence="3">
    <location>
        <begin position="238"/>
        <end position="299"/>
    </location>
</feature>
<evidence type="ECO:0000313" key="4">
    <source>
        <dbReference type="EMBL" id="QVI62903.1"/>
    </source>
</evidence>
<evidence type="ECO:0000259" key="3">
    <source>
        <dbReference type="Pfam" id="PF13828"/>
    </source>
</evidence>
<keyword evidence="2" id="KW-0472">Membrane</keyword>
<feature type="region of interest" description="Disordered" evidence="1">
    <location>
        <begin position="160"/>
        <end position="202"/>
    </location>
</feature>